<evidence type="ECO:0000256" key="1">
    <source>
        <dbReference type="PROSITE-ProRule" id="PRU10141"/>
    </source>
</evidence>
<organism evidence="3 4">
    <name type="scientific">Gigaspora margarita</name>
    <dbReference type="NCBI Taxonomy" id="4874"/>
    <lineage>
        <taxon>Eukaryota</taxon>
        <taxon>Fungi</taxon>
        <taxon>Fungi incertae sedis</taxon>
        <taxon>Mucoromycota</taxon>
        <taxon>Glomeromycotina</taxon>
        <taxon>Glomeromycetes</taxon>
        <taxon>Diversisporales</taxon>
        <taxon>Gigasporaceae</taxon>
        <taxon>Gigaspora</taxon>
    </lineage>
</organism>
<name>A0A8H4ELM8_GIGMA</name>
<keyword evidence="1" id="KW-0067">ATP-binding</keyword>
<gene>
    <name evidence="3" type="ORF">F8M41_017880</name>
</gene>
<dbReference type="InterPro" id="IPR017441">
    <property type="entry name" value="Protein_kinase_ATP_BS"/>
</dbReference>
<dbReference type="EMBL" id="WTPW01000419">
    <property type="protein sequence ID" value="KAF0512890.1"/>
    <property type="molecule type" value="Genomic_DNA"/>
</dbReference>
<reference evidence="3 4" key="1">
    <citation type="journal article" date="2019" name="Environ. Microbiol.">
        <title>At the nexus of three kingdoms: the genome of the mycorrhizal fungus Gigaspora margarita provides insights into plant, endobacterial and fungal interactions.</title>
        <authorList>
            <person name="Venice F."/>
            <person name="Ghignone S."/>
            <person name="Salvioli di Fossalunga A."/>
            <person name="Amselem J."/>
            <person name="Novero M."/>
            <person name="Xianan X."/>
            <person name="Sedzielewska Toro K."/>
            <person name="Morin E."/>
            <person name="Lipzen A."/>
            <person name="Grigoriev I.V."/>
            <person name="Henrissat B."/>
            <person name="Martin F.M."/>
            <person name="Bonfante P."/>
        </authorList>
    </citation>
    <scope>NUCLEOTIDE SEQUENCE [LARGE SCALE GENOMIC DNA]</scope>
    <source>
        <strain evidence="3 4">BEG34</strain>
    </source>
</reference>
<dbReference type="SUPFAM" id="SSF56112">
    <property type="entry name" value="Protein kinase-like (PK-like)"/>
    <property type="match status" value="1"/>
</dbReference>
<comment type="caution">
    <text evidence="3">The sequence shown here is derived from an EMBL/GenBank/DDBJ whole genome shotgun (WGS) entry which is preliminary data.</text>
</comment>
<sequence>MSNWLEVTIKQKYISTFDYGSFKDWKVIGNGGFGVVHSAQSSKIGKTVALKSLYYNKDDDHSLDNFIKEHDGNILVDNGRLMISDFGLSKSLDNNSKSIAGGTTAFSDPQYLQDQSLDQPLYKRDKPSDIYSLGVLFWELSSGVPPFKNIESQIRIALRVIKGGRETPINGTPVDFMNIYRDAWNGDPNSHPKIEEIRDRLDNIRMIPVYHSDTTSE</sequence>
<dbReference type="AlphaFoldDB" id="A0A8H4ELM8"/>
<dbReference type="PROSITE" id="PS00107">
    <property type="entry name" value="PROTEIN_KINASE_ATP"/>
    <property type="match status" value="1"/>
</dbReference>
<evidence type="ECO:0000259" key="2">
    <source>
        <dbReference type="PROSITE" id="PS50011"/>
    </source>
</evidence>
<feature type="domain" description="Protein kinase" evidence="2">
    <location>
        <begin position="1"/>
        <end position="206"/>
    </location>
</feature>
<dbReference type="InterPro" id="IPR001245">
    <property type="entry name" value="Ser-Thr/Tyr_kinase_cat_dom"/>
</dbReference>
<dbReference type="Pfam" id="PF07714">
    <property type="entry name" value="PK_Tyr_Ser-Thr"/>
    <property type="match status" value="1"/>
</dbReference>
<keyword evidence="3" id="KW-0418">Kinase</keyword>
<dbReference type="Proteomes" id="UP000439903">
    <property type="component" value="Unassembled WGS sequence"/>
</dbReference>
<keyword evidence="1" id="KW-0547">Nucleotide-binding</keyword>
<feature type="binding site" evidence="1">
    <location>
        <position position="51"/>
    </location>
    <ligand>
        <name>ATP</name>
        <dbReference type="ChEBI" id="CHEBI:30616"/>
    </ligand>
</feature>
<dbReference type="PANTHER" id="PTHR44329">
    <property type="entry name" value="SERINE/THREONINE-PROTEIN KINASE TNNI3K-RELATED"/>
    <property type="match status" value="1"/>
</dbReference>
<dbReference type="GO" id="GO:0005524">
    <property type="term" value="F:ATP binding"/>
    <property type="evidence" value="ECO:0007669"/>
    <property type="project" value="UniProtKB-UniRule"/>
</dbReference>
<protein>
    <submittedName>
        <fullName evidence="3">Kinase-like protein</fullName>
    </submittedName>
</protein>
<dbReference type="PROSITE" id="PS50011">
    <property type="entry name" value="PROTEIN_KINASE_DOM"/>
    <property type="match status" value="1"/>
</dbReference>
<evidence type="ECO:0000313" key="3">
    <source>
        <dbReference type="EMBL" id="KAF0512890.1"/>
    </source>
</evidence>
<evidence type="ECO:0000313" key="4">
    <source>
        <dbReference type="Proteomes" id="UP000439903"/>
    </source>
</evidence>
<dbReference type="InterPro" id="IPR051681">
    <property type="entry name" value="Ser/Thr_Kinases-Pseudokinases"/>
</dbReference>
<dbReference type="InterPro" id="IPR011009">
    <property type="entry name" value="Kinase-like_dom_sf"/>
</dbReference>
<proteinExistence type="predicted"/>
<keyword evidence="4" id="KW-1185">Reference proteome</keyword>
<dbReference type="GO" id="GO:0004674">
    <property type="term" value="F:protein serine/threonine kinase activity"/>
    <property type="evidence" value="ECO:0007669"/>
    <property type="project" value="TreeGrafter"/>
</dbReference>
<dbReference type="Gene3D" id="1.10.510.10">
    <property type="entry name" value="Transferase(Phosphotransferase) domain 1"/>
    <property type="match status" value="2"/>
</dbReference>
<keyword evidence="3" id="KW-0808">Transferase</keyword>
<dbReference type="OrthoDB" id="6718656at2759"/>
<dbReference type="InterPro" id="IPR000719">
    <property type="entry name" value="Prot_kinase_dom"/>
</dbReference>
<accession>A0A8H4ELM8</accession>